<dbReference type="InterPro" id="IPR042100">
    <property type="entry name" value="Bug_dom1"/>
</dbReference>
<comment type="similarity">
    <text evidence="1">Belongs to the UPF0065 (bug) family.</text>
</comment>
<dbReference type="Proteomes" id="UP000177515">
    <property type="component" value="Chromosome 2"/>
</dbReference>
<dbReference type="Gene3D" id="3.40.190.150">
    <property type="entry name" value="Bordetella uptake gene, domain 1"/>
    <property type="match status" value="1"/>
</dbReference>
<dbReference type="RefSeq" id="WP_071071948.1">
    <property type="nucleotide sequence ID" value="NZ_CP017755.1"/>
</dbReference>
<dbReference type="EMBL" id="CP017755">
    <property type="protein sequence ID" value="AOZ09352.1"/>
    <property type="molecule type" value="Genomic_DNA"/>
</dbReference>
<organism evidence="2 3">
    <name type="scientific">Cupriavidus malaysiensis</name>
    <dbReference type="NCBI Taxonomy" id="367825"/>
    <lineage>
        <taxon>Bacteria</taxon>
        <taxon>Pseudomonadati</taxon>
        <taxon>Pseudomonadota</taxon>
        <taxon>Betaproteobacteria</taxon>
        <taxon>Burkholderiales</taxon>
        <taxon>Burkholderiaceae</taxon>
        <taxon>Cupriavidus</taxon>
    </lineage>
</organism>
<accession>A0ABM6FCB4</accession>
<reference evidence="2 3" key="1">
    <citation type="submission" date="2016-10" db="EMBL/GenBank/DDBJ databases">
        <title>Complete genome sequences of three Cupriavidus strains isolated from various Malaysian environments.</title>
        <authorList>
            <person name="Abdullah A.A.-A."/>
            <person name="Shafie N.A.H."/>
            <person name="Lau N.S."/>
        </authorList>
    </citation>
    <scope>NUCLEOTIDE SEQUENCE [LARGE SCALE GENOMIC DNA]</scope>
    <source>
        <strain evidence="2 3">USMAA1020</strain>
    </source>
</reference>
<protein>
    <submittedName>
        <fullName evidence="2">ABC transporter substrate-binding protein</fullName>
    </submittedName>
</protein>
<dbReference type="PANTHER" id="PTHR42928">
    <property type="entry name" value="TRICARBOXYLATE-BINDING PROTEIN"/>
    <property type="match status" value="1"/>
</dbReference>
<name>A0ABM6FCB4_9BURK</name>
<evidence type="ECO:0000313" key="2">
    <source>
        <dbReference type="EMBL" id="AOZ09352.1"/>
    </source>
</evidence>
<dbReference type="SUPFAM" id="SSF53850">
    <property type="entry name" value="Periplasmic binding protein-like II"/>
    <property type="match status" value="1"/>
</dbReference>
<gene>
    <name evidence="2" type="ORF">BKK80_26575</name>
</gene>
<evidence type="ECO:0000313" key="3">
    <source>
        <dbReference type="Proteomes" id="UP000177515"/>
    </source>
</evidence>
<dbReference type="PANTHER" id="PTHR42928:SF5">
    <property type="entry name" value="BLR1237 PROTEIN"/>
    <property type="match status" value="1"/>
</dbReference>
<keyword evidence="3" id="KW-1185">Reference proteome</keyword>
<proteinExistence type="inferred from homology"/>
<dbReference type="Gene3D" id="3.40.190.10">
    <property type="entry name" value="Periplasmic binding protein-like II"/>
    <property type="match status" value="1"/>
</dbReference>
<evidence type="ECO:0000256" key="1">
    <source>
        <dbReference type="ARBA" id="ARBA00006987"/>
    </source>
</evidence>
<sequence length="330" mass="34806">MAIFSKLRRTGIVLAAGLGIGWAAMTAAQERQPIRLLVGFPPGGSTDTVARILADKLRIVLDQPVVVDNRPGAGGRLATGMLKNSTPDGSTYMVAPNATAIFPTLLYPPAALRYDLLTDLAPVAMVVSYPLALVVSTRVGVSNVNEYVAWVKAHPKEAVFGTAGLGGQTHFTGLQFGKAAGVALNVVPYKGNGPLTTDLLGGQLAAAVMTAGDILPHQRSGRVKVIGVFAAKRSPLMPEVPTVAEQGVKVDAAEAWAAVWAPARTPKAEIERMQAALGKVLAMPEVQHTLTQNATQHPDFRPAAELDRLQRSELAYWGPVIKASGFTPEQ</sequence>
<dbReference type="Pfam" id="PF03401">
    <property type="entry name" value="TctC"/>
    <property type="match status" value="1"/>
</dbReference>
<dbReference type="PIRSF" id="PIRSF017082">
    <property type="entry name" value="YflP"/>
    <property type="match status" value="1"/>
</dbReference>
<dbReference type="InterPro" id="IPR005064">
    <property type="entry name" value="BUG"/>
</dbReference>